<dbReference type="AlphaFoldDB" id="A0A0A8YL37"/>
<proteinExistence type="predicted"/>
<reference evidence="1" key="1">
    <citation type="submission" date="2014-09" db="EMBL/GenBank/DDBJ databases">
        <authorList>
            <person name="Magalhaes I.L.F."/>
            <person name="Oliveira U."/>
            <person name="Santos F.R."/>
            <person name="Vidigal T.H.D.A."/>
            <person name="Brescovit A.D."/>
            <person name="Santos A.J."/>
        </authorList>
    </citation>
    <scope>NUCLEOTIDE SEQUENCE</scope>
    <source>
        <tissue evidence="1">Shoot tissue taken approximately 20 cm above the soil surface</tissue>
    </source>
</reference>
<sequence>MRPSPPPLAEVIRVEAHHLPVLASTAPSSSSRRRDPLPAALLSATARRREECIGWIPSPFDLHIHHPPIGSAFPGSSLIAEQYGL</sequence>
<accession>A0A0A8YL37</accession>
<protein>
    <submittedName>
        <fullName evidence="1">Uncharacterized protein</fullName>
    </submittedName>
</protein>
<organism evidence="1">
    <name type="scientific">Arundo donax</name>
    <name type="common">Giant reed</name>
    <name type="synonym">Donax arundinaceus</name>
    <dbReference type="NCBI Taxonomy" id="35708"/>
    <lineage>
        <taxon>Eukaryota</taxon>
        <taxon>Viridiplantae</taxon>
        <taxon>Streptophyta</taxon>
        <taxon>Embryophyta</taxon>
        <taxon>Tracheophyta</taxon>
        <taxon>Spermatophyta</taxon>
        <taxon>Magnoliopsida</taxon>
        <taxon>Liliopsida</taxon>
        <taxon>Poales</taxon>
        <taxon>Poaceae</taxon>
        <taxon>PACMAD clade</taxon>
        <taxon>Arundinoideae</taxon>
        <taxon>Arundineae</taxon>
        <taxon>Arundo</taxon>
    </lineage>
</organism>
<name>A0A0A8YL37_ARUDO</name>
<dbReference type="EMBL" id="GBRH01274688">
    <property type="protein sequence ID" value="JAD23207.1"/>
    <property type="molecule type" value="Transcribed_RNA"/>
</dbReference>
<evidence type="ECO:0000313" key="1">
    <source>
        <dbReference type="EMBL" id="JAD23207.1"/>
    </source>
</evidence>
<reference evidence="1" key="2">
    <citation type="journal article" date="2015" name="Data Brief">
        <title>Shoot transcriptome of the giant reed, Arundo donax.</title>
        <authorList>
            <person name="Barrero R.A."/>
            <person name="Guerrero F.D."/>
            <person name="Moolhuijzen P."/>
            <person name="Goolsby J.A."/>
            <person name="Tidwell J."/>
            <person name="Bellgard S.E."/>
            <person name="Bellgard M.I."/>
        </authorList>
    </citation>
    <scope>NUCLEOTIDE SEQUENCE</scope>
    <source>
        <tissue evidence="1">Shoot tissue taken approximately 20 cm above the soil surface</tissue>
    </source>
</reference>